<protein>
    <submittedName>
        <fullName evidence="1">Integral membrane protein</fullName>
    </submittedName>
</protein>
<evidence type="ECO:0000313" key="2">
    <source>
        <dbReference type="Proteomes" id="UP001497680"/>
    </source>
</evidence>
<evidence type="ECO:0000313" key="1">
    <source>
        <dbReference type="EMBL" id="KAI6088519.1"/>
    </source>
</evidence>
<comment type="caution">
    <text evidence="1">The sequence shown here is derived from an EMBL/GenBank/DDBJ whole genome shotgun (WGS) entry which is preliminary data.</text>
</comment>
<proteinExistence type="predicted"/>
<sequence length="359" mass="40042">MASNTTMPNPNPDDPGRGPMIIGITWTFTLLAIIAIVLRLYTRHKLTRSLGWEDWFMLIAGILQLVTQCFFQVSYGYGLGKHDKDIQPPENLIQVMKYNFISGPTAILVSITARISIAILLVRLFGVRVWFKWFMIIFTTLQSVVGVAEIIIILAQANPIEGLWNPSLPGVTYWDPRVYYYTGYFMQSLYTFSDLAYVLFPTVFIWKLNMPLRRKVGLILLMAASLFTVSMSILRIVGMTTVANPGTSNEDYQYNSSIAVLWSGLEQSCVILMGCIPTLRGTAKLVKPVFSSIGSTLSALLKRSSNSYGANTYYDLDKSAQETSRAVESQEGAIPTASLPQDRRKLNSGRAAAYSSNEF</sequence>
<reference evidence="1 2" key="1">
    <citation type="journal article" date="2022" name="New Phytol.">
        <title>Ecological generalism drives hyperdiversity of secondary metabolite gene clusters in xylarialean endophytes.</title>
        <authorList>
            <person name="Franco M.E.E."/>
            <person name="Wisecaver J.H."/>
            <person name="Arnold A.E."/>
            <person name="Ju Y.M."/>
            <person name="Slot J.C."/>
            <person name="Ahrendt S."/>
            <person name="Moore L.P."/>
            <person name="Eastman K.E."/>
            <person name="Scott K."/>
            <person name="Konkel Z."/>
            <person name="Mondo S.J."/>
            <person name="Kuo A."/>
            <person name="Hayes R.D."/>
            <person name="Haridas S."/>
            <person name="Andreopoulos B."/>
            <person name="Riley R."/>
            <person name="LaButti K."/>
            <person name="Pangilinan J."/>
            <person name="Lipzen A."/>
            <person name="Amirebrahimi M."/>
            <person name="Yan J."/>
            <person name="Adam C."/>
            <person name="Keymanesh K."/>
            <person name="Ng V."/>
            <person name="Louie K."/>
            <person name="Northen T."/>
            <person name="Drula E."/>
            <person name="Henrissat B."/>
            <person name="Hsieh H.M."/>
            <person name="Youens-Clark K."/>
            <person name="Lutzoni F."/>
            <person name="Miadlikowska J."/>
            <person name="Eastwood D.C."/>
            <person name="Hamelin R.C."/>
            <person name="Grigoriev I.V."/>
            <person name="U'Ren J.M."/>
        </authorList>
    </citation>
    <scope>NUCLEOTIDE SEQUENCE [LARGE SCALE GENOMIC DNA]</scope>
    <source>
        <strain evidence="1 2">ER1909</strain>
    </source>
</reference>
<organism evidence="1 2">
    <name type="scientific">Hypoxylon rubiginosum</name>
    <dbReference type="NCBI Taxonomy" id="110542"/>
    <lineage>
        <taxon>Eukaryota</taxon>
        <taxon>Fungi</taxon>
        <taxon>Dikarya</taxon>
        <taxon>Ascomycota</taxon>
        <taxon>Pezizomycotina</taxon>
        <taxon>Sordariomycetes</taxon>
        <taxon>Xylariomycetidae</taxon>
        <taxon>Xylariales</taxon>
        <taxon>Hypoxylaceae</taxon>
        <taxon>Hypoxylon</taxon>
    </lineage>
</organism>
<dbReference type="EMBL" id="MU394301">
    <property type="protein sequence ID" value="KAI6088519.1"/>
    <property type="molecule type" value="Genomic_DNA"/>
</dbReference>
<accession>A0ACC0D700</accession>
<name>A0ACC0D700_9PEZI</name>
<dbReference type="Proteomes" id="UP001497680">
    <property type="component" value="Unassembled WGS sequence"/>
</dbReference>
<keyword evidence="2" id="KW-1185">Reference proteome</keyword>
<gene>
    <name evidence="1" type="ORF">F4821DRAFT_233946</name>
</gene>